<sequence length="70" mass="8067">MPAARLPREPDWRWRFSANRPAAQWPLRATAAGRSVNQRSLRAFTAFNTTNLLLVATVVQLPKIFFSLWK</sequence>
<proteinExistence type="predicted"/>
<protein>
    <submittedName>
        <fullName evidence="1">Uncharacterized protein</fullName>
    </submittedName>
</protein>
<evidence type="ECO:0000313" key="2">
    <source>
        <dbReference type="Proteomes" id="UP000339249"/>
    </source>
</evidence>
<organism evidence="1 2">
    <name type="scientific">Raoultella terrigena</name>
    <name type="common">Klebsiella terrigena</name>
    <dbReference type="NCBI Taxonomy" id="577"/>
    <lineage>
        <taxon>Bacteria</taxon>
        <taxon>Pseudomonadati</taxon>
        <taxon>Pseudomonadota</taxon>
        <taxon>Gammaproteobacteria</taxon>
        <taxon>Enterobacterales</taxon>
        <taxon>Enterobacteriaceae</taxon>
        <taxon>Klebsiella/Raoultella group</taxon>
        <taxon>Raoultella</taxon>
    </lineage>
</organism>
<dbReference type="EMBL" id="CABDVU010000001">
    <property type="protein sequence ID" value="VTN11907.1"/>
    <property type="molecule type" value="Genomic_DNA"/>
</dbReference>
<dbReference type="Proteomes" id="UP000339249">
    <property type="component" value="Unassembled WGS sequence"/>
</dbReference>
<name>A0A4U9D2L0_RAOTE</name>
<reference evidence="1 2" key="1">
    <citation type="submission" date="2019-04" db="EMBL/GenBank/DDBJ databases">
        <authorList>
            <consortium name="Pathogen Informatics"/>
        </authorList>
    </citation>
    <scope>NUCLEOTIDE SEQUENCE [LARGE SCALE GENOMIC DNA]</scope>
    <source>
        <strain evidence="1 2">NCTC9185</strain>
    </source>
</reference>
<evidence type="ECO:0000313" key="1">
    <source>
        <dbReference type="EMBL" id="VTN11907.1"/>
    </source>
</evidence>
<gene>
    <name evidence="1" type="ORF">NCTC9185_03868</name>
</gene>
<accession>A0A4U9D2L0</accession>
<dbReference type="AlphaFoldDB" id="A0A4U9D2L0"/>